<dbReference type="Proteomes" id="UP001230951">
    <property type="component" value="Unassembled WGS sequence"/>
</dbReference>
<dbReference type="RefSeq" id="WP_306962248.1">
    <property type="nucleotide sequence ID" value="NZ_JAUSRG010000008.1"/>
</dbReference>
<name>A0AAW8DK27_9MICC</name>
<reference evidence="1 3" key="1">
    <citation type="submission" date="2023-07" db="EMBL/GenBank/DDBJ databases">
        <title>Sorghum-associated microbial communities from plants grown in Nebraska, USA.</title>
        <authorList>
            <person name="Schachtman D."/>
        </authorList>
    </citation>
    <scope>NUCLEOTIDE SEQUENCE</scope>
    <source>
        <strain evidence="1">DS1006</strain>
        <strain evidence="2 3">DS1016</strain>
    </source>
</reference>
<dbReference type="Proteomes" id="UP001242995">
    <property type="component" value="Unassembled WGS sequence"/>
</dbReference>
<dbReference type="EMBL" id="JAUSRG010000008">
    <property type="protein sequence ID" value="MDP9905964.1"/>
    <property type="molecule type" value="Genomic_DNA"/>
</dbReference>
<evidence type="ECO:0000313" key="1">
    <source>
        <dbReference type="EMBL" id="MDP9905964.1"/>
    </source>
</evidence>
<accession>A0AAW8DK27</accession>
<dbReference type="AlphaFoldDB" id="A0AAW8DK27"/>
<organism evidence="1 4">
    <name type="scientific">Arthrobacter bambusae</name>
    <dbReference type="NCBI Taxonomy" id="1338426"/>
    <lineage>
        <taxon>Bacteria</taxon>
        <taxon>Bacillati</taxon>
        <taxon>Actinomycetota</taxon>
        <taxon>Actinomycetes</taxon>
        <taxon>Micrococcales</taxon>
        <taxon>Micrococcaceae</taxon>
        <taxon>Arthrobacter</taxon>
    </lineage>
</organism>
<comment type="caution">
    <text evidence="1">The sequence shown here is derived from an EMBL/GenBank/DDBJ whole genome shotgun (WGS) entry which is preliminary data.</text>
</comment>
<evidence type="ECO:0000313" key="2">
    <source>
        <dbReference type="EMBL" id="MDQ0181575.1"/>
    </source>
</evidence>
<sequence>MGKKPMQDENEQWTARDEALWTTAELAVLTMRGQLGQRQHLPVPFALRLGGPEERIVAHGGFQLLSWHAPGDGSYAHSHGMMVATGRGGLAMMAGFAAAQAIGNASRRRQAAEMAQPRWVPIDHGTVAVSNFGFYLHSPTGIHAWNWHGIHMASLVGPGQLSIDGVSENGPIKWILHSDWAELVFMLWASVCNPTHPQMTDRTWLPQDWMTKAMVHAMSNQGYPTHFAFQEVVRELR</sequence>
<gene>
    <name evidence="1" type="ORF">J2S90_002935</name>
    <name evidence="2" type="ORF">J2S93_003013</name>
</gene>
<evidence type="ECO:0000313" key="4">
    <source>
        <dbReference type="Proteomes" id="UP001242995"/>
    </source>
</evidence>
<proteinExistence type="predicted"/>
<protein>
    <submittedName>
        <fullName evidence="1">Uncharacterized protein</fullName>
    </submittedName>
</protein>
<dbReference type="EMBL" id="JAUSTF010000006">
    <property type="protein sequence ID" value="MDQ0181575.1"/>
    <property type="molecule type" value="Genomic_DNA"/>
</dbReference>
<evidence type="ECO:0000313" key="3">
    <source>
        <dbReference type="Proteomes" id="UP001230951"/>
    </source>
</evidence>
<keyword evidence="3" id="KW-1185">Reference proteome</keyword>